<reference evidence="1" key="1">
    <citation type="submission" date="2023-03" db="UniProtKB">
        <authorList>
            <consortium name="EnsemblPlants"/>
        </authorList>
    </citation>
    <scope>IDENTIFICATION</scope>
</reference>
<dbReference type="AlphaFoldDB" id="A0A9I9DR09"/>
<protein>
    <submittedName>
        <fullName evidence="1">Uncharacterized protein</fullName>
    </submittedName>
</protein>
<name>A0A9I9DR09_CUCME</name>
<organism evidence="1">
    <name type="scientific">Cucumis melo</name>
    <name type="common">Muskmelon</name>
    <dbReference type="NCBI Taxonomy" id="3656"/>
    <lineage>
        <taxon>Eukaryota</taxon>
        <taxon>Viridiplantae</taxon>
        <taxon>Streptophyta</taxon>
        <taxon>Embryophyta</taxon>
        <taxon>Tracheophyta</taxon>
        <taxon>Spermatophyta</taxon>
        <taxon>Magnoliopsida</taxon>
        <taxon>eudicotyledons</taxon>
        <taxon>Gunneridae</taxon>
        <taxon>Pentapetalae</taxon>
        <taxon>rosids</taxon>
        <taxon>fabids</taxon>
        <taxon>Cucurbitales</taxon>
        <taxon>Cucurbitaceae</taxon>
        <taxon>Benincaseae</taxon>
        <taxon>Cucumis</taxon>
    </lineage>
</organism>
<evidence type="ECO:0000313" key="1">
    <source>
        <dbReference type="EnsemblPlants" id="MELO3C021826.2.1"/>
    </source>
</evidence>
<accession>A0A9I9DR09</accession>
<dbReference type="Gramene" id="MELO3C021826.2.1">
    <property type="protein sequence ID" value="MELO3C021826.2.1"/>
    <property type="gene ID" value="MELO3C021826.2"/>
</dbReference>
<proteinExistence type="predicted"/>
<sequence length="49" mass="5582">MAKKVEERFEAVEQDISSIRAELPKLPAIEENLSSVAKNIERLSIQNEK</sequence>
<dbReference type="EnsemblPlants" id="MELO3C021826.2.1">
    <property type="protein sequence ID" value="MELO3C021826.2.1"/>
    <property type="gene ID" value="MELO3C021826.2"/>
</dbReference>